<gene>
    <name evidence="2" type="ORF">KDL28_24685</name>
</gene>
<protein>
    <submittedName>
        <fullName evidence="2">MOSC domain-containing protein</fullName>
    </submittedName>
</protein>
<feature type="domain" description="MOSC" evidence="1">
    <location>
        <begin position="119"/>
        <end position="268"/>
    </location>
</feature>
<proteinExistence type="predicted"/>
<dbReference type="EMBL" id="JAGSOV010000053">
    <property type="protein sequence ID" value="MCO1658263.1"/>
    <property type="molecule type" value="Genomic_DNA"/>
</dbReference>
<dbReference type="InterPro" id="IPR005302">
    <property type="entry name" value="MoCF_Sase_C"/>
</dbReference>
<keyword evidence="3" id="KW-1185">Reference proteome</keyword>
<dbReference type="InterPro" id="IPR005303">
    <property type="entry name" value="MOCOS_middle"/>
</dbReference>
<accession>A0ABT1A5S6</accession>
<comment type="caution">
    <text evidence="2">The sequence shown here is derived from an EMBL/GenBank/DDBJ whole genome shotgun (WGS) entry which is preliminary data.</text>
</comment>
<dbReference type="Pfam" id="PF03473">
    <property type="entry name" value="MOSC"/>
    <property type="match status" value="1"/>
</dbReference>
<dbReference type="PANTHER" id="PTHR14237:SF19">
    <property type="entry name" value="MITOCHONDRIAL AMIDOXIME REDUCING COMPONENT 1"/>
    <property type="match status" value="1"/>
</dbReference>
<dbReference type="SUPFAM" id="SSF50800">
    <property type="entry name" value="PK beta-barrel domain-like"/>
    <property type="match status" value="1"/>
</dbReference>
<dbReference type="Proteomes" id="UP001165283">
    <property type="component" value="Unassembled WGS sequence"/>
</dbReference>
<evidence type="ECO:0000313" key="3">
    <source>
        <dbReference type="Proteomes" id="UP001165283"/>
    </source>
</evidence>
<dbReference type="PANTHER" id="PTHR14237">
    <property type="entry name" value="MOLYBDOPTERIN COFACTOR SULFURASE MOSC"/>
    <property type="match status" value="1"/>
</dbReference>
<organism evidence="2 3">
    <name type="scientific">Pseudonocardia humida</name>
    <dbReference type="NCBI Taxonomy" id="2800819"/>
    <lineage>
        <taxon>Bacteria</taxon>
        <taxon>Bacillati</taxon>
        <taxon>Actinomycetota</taxon>
        <taxon>Actinomycetes</taxon>
        <taxon>Pseudonocardiales</taxon>
        <taxon>Pseudonocardiaceae</taxon>
        <taxon>Pseudonocardia</taxon>
    </lineage>
</organism>
<name>A0ABT1A5S6_9PSEU</name>
<dbReference type="RefSeq" id="WP_252442012.1">
    <property type="nucleotide sequence ID" value="NZ_JAGSOV010000053.1"/>
</dbReference>
<dbReference type="PROSITE" id="PS51340">
    <property type="entry name" value="MOSC"/>
    <property type="match status" value="1"/>
</dbReference>
<reference evidence="2" key="1">
    <citation type="submission" date="2021-04" db="EMBL/GenBank/DDBJ databases">
        <title>Pseudonocardia sp. nov., isolated from sandy soil of mangrove forest.</title>
        <authorList>
            <person name="Zan Z."/>
            <person name="Huang R."/>
            <person name="Liu W."/>
        </authorList>
    </citation>
    <scope>NUCLEOTIDE SEQUENCE</scope>
    <source>
        <strain evidence="2">S2-4</strain>
    </source>
</reference>
<sequence>MPEVLQIWTYPIKSCAGVALRGGTLGPAGLPEDRSFMVVDADGRFRTQRGDPRLATIHPLVSDDGAHLDLRAPGAGDLRVPVDRDGPRRPVDLFGAAYTGIDQGPEVAGWISEVVGAPCRLVRVPPEHHRVTDGLIPGTAGYADSGSVHVVSTASLRELDDRIAAAGGAPVPMSRFRPNIVVDGWDEPHREDDAPELSLGGVRLGFAKLAVRCATVLVDQETGRKAGPEPLRTLARYRRDDGGGVVFGAKFAVLRPGAVAVGDEILAVAPTATAGPHHEGARPAP</sequence>
<evidence type="ECO:0000259" key="1">
    <source>
        <dbReference type="PROSITE" id="PS51340"/>
    </source>
</evidence>
<dbReference type="Pfam" id="PF03476">
    <property type="entry name" value="MOSC_N"/>
    <property type="match status" value="1"/>
</dbReference>
<dbReference type="InterPro" id="IPR011037">
    <property type="entry name" value="Pyrv_Knase-like_insert_dom_sf"/>
</dbReference>
<evidence type="ECO:0000313" key="2">
    <source>
        <dbReference type="EMBL" id="MCO1658263.1"/>
    </source>
</evidence>
<dbReference type="SUPFAM" id="SSF141673">
    <property type="entry name" value="MOSC N-terminal domain-like"/>
    <property type="match status" value="1"/>
</dbReference>